<dbReference type="InterPro" id="IPR036612">
    <property type="entry name" value="KH_dom_type_1_sf"/>
</dbReference>
<feature type="region of interest" description="Disordered" evidence="4">
    <location>
        <begin position="917"/>
        <end position="1061"/>
    </location>
</feature>
<dbReference type="CDD" id="cd22457">
    <property type="entry name" value="KH-I_Rnc1_rpt3"/>
    <property type="match status" value="1"/>
</dbReference>
<dbReference type="CDD" id="cd22455">
    <property type="entry name" value="KH-I_Rnc1_rpt1"/>
    <property type="match status" value="1"/>
</dbReference>
<feature type="compositionally biased region" description="Polar residues" evidence="4">
    <location>
        <begin position="1019"/>
        <end position="1030"/>
    </location>
</feature>
<keyword evidence="3" id="KW-0175">Coiled coil</keyword>
<dbReference type="SUPFAM" id="SSF54791">
    <property type="entry name" value="Eukaryotic type KH-domain (KH-domain type I)"/>
    <property type="match status" value="3"/>
</dbReference>
<feature type="region of interest" description="Disordered" evidence="4">
    <location>
        <begin position="550"/>
        <end position="601"/>
    </location>
</feature>
<dbReference type="SMART" id="SM00322">
    <property type="entry name" value="KH"/>
    <property type="match status" value="3"/>
</dbReference>
<feature type="compositionally biased region" description="Acidic residues" evidence="4">
    <location>
        <begin position="352"/>
        <end position="365"/>
    </location>
</feature>
<protein>
    <recommendedName>
        <fullName evidence="5">K Homology domain-containing protein</fullName>
    </recommendedName>
</protein>
<accession>A0A1X7RTJ3</accession>
<proteinExistence type="predicted"/>
<feature type="compositionally biased region" description="Acidic residues" evidence="4">
    <location>
        <begin position="456"/>
        <end position="472"/>
    </location>
</feature>
<dbReference type="EMBL" id="LT853696">
    <property type="protein sequence ID" value="SMQ50746.1"/>
    <property type="molecule type" value="Genomic_DNA"/>
</dbReference>
<feature type="domain" description="K Homology" evidence="5">
    <location>
        <begin position="1342"/>
        <end position="1413"/>
    </location>
</feature>
<feature type="region of interest" description="Disordered" evidence="4">
    <location>
        <begin position="39"/>
        <end position="63"/>
    </location>
</feature>
<keyword evidence="1" id="KW-0677">Repeat</keyword>
<evidence type="ECO:0000256" key="2">
    <source>
        <dbReference type="PROSITE-ProRule" id="PRU00117"/>
    </source>
</evidence>
<dbReference type="Gene3D" id="3.30.1370.10">
    <property type="entry name" value="K Homology domain, type 1"/>
    <property type="match status" value="3"/>
</dbReference>
<dbReference type="CDD" id="cd22456">
    <property type="entry name" value="KH-I_Rnc1_rpt2"/>
    <property type="match status" value="1"/>
</dbReference>
<evidence type="ECO:0000313" key="6">
    <source>
        <dbReference type="EMBL" id="SMQ50746.1"/>
    </source>
</evidence>
<evidence type="ECO:0000313" key="7">
    <source>
        <dbReference type="Proteomes" id="UP000215127"/>
    </source>
</evidence>
<dbReference type="PROSITE" id="PS50084">
    <property type="entry name" value="KH_TYPE_1"/>
    <property type="match status" value="3"/>
</dbReference>
<evidence type="ECO:0000256" key="3">
    <source>
        <dbReference type="SAM" id="Coils"/>
    </source>
</evidence>
<feature type="compositionally biased region" description="Acidic residues" evidence="4">
    <location>
        <begin position="421"/>
        <end position="439"/>
    </location>
</feature>
<feature type="compositionally biased region" description="Acidic residues" evidence="4">
    <location>
        <begin position="490"/>
        <end position="519"/>
    </location>
</feature>
<name>A0A1X7RTJ3_ZYMT9</name>
<feature type="compositionally biased region" description="Acidic residues" evidence="4">
    <location>
        <begin position="243"/>
        <end position="253"/>
    </location>
</feature>
<feature type="compositionally biased region" description="Acidic residues" evidence="4">
    <location>
        <begin position="286"/>
        <end position="296"/>
    </location>
</feature>
<feature type="domain" description="K Homology" evidence="5">
    <location>
        <begin position="1190"/>
        <end position="1261"/>
    </location>
</feature>
<evidence type="ECO:0000256" key="1">
    <source>
        <dbReference type="ARBA" id="ARBA00022737"/>
    </source>
</evidence>
<organism evidence="6 7">
    <name type="scientific">Zymoseptoria tritici (strain ST99CH_3D7)</name>
    <dbReference type="NCBI Taxonomy" id="1276538"/>
    <lineage>
        <taxon>Eukaryota</taxon>
        <taxon>Fungi</taxon>
        <taxon>Dikarya</taxon>
        <taxon>Ascomycota</taxon>
        <taxon>Pezizomycotina</taxon>
        <taxon>Dothideomycetes</taxon>
        <taxon>Dothideomycetidae</taxon>
        <taxon>Mycosphaerellales</taxon>
        <taxon>Mycosphaerellaceae</taxon>
        <taxon>Zymoseptoria</taxon>
    </lineage>
</organism>
<dbReference type="GO" id="GO:0003723">
    <property type="term" value="F:RNA binding"/>
    <property type="evidence" value="ECO:0007669"/>
    <property type="project" value="UniProtKB-UniRule"/>
</dbReference>
<reference evidence="6 7" key="1">
    <citation type="submission" date="2016-06" db="EMBL/GenBank/DDBJ databases">
        <authorList>
            <person name="Kjaerup R.B."/>
            <person name="Dalgaard T.S."/>
            <person name="Juul-Madsen H.R."/>
        </authorList>
    </citation>
    <scope>NUCLEOTIDE SEQUENCE [LARGE SCALE GENOMIC DNA]</scope>
</reference>
<feature type="region of interest" description="Disordered" evidence="4">
    <location>
        <begin position="168"/>
        <end position="187"/>
    </location>
</feature>
<dbReference type="InterPro" id="IPR049786">
    <property type="entry name" value="Rnc1_KH-I_3"/>
</dbReference>
<feature type="domain" description="K Homology" evidence="5">
    <location>
        <begin position="1104"/>
        <end position="1174"/>
    </location>
</feature>
<feature type="region of interest" description="Disordered" evidence="4">
    <location>
        <begin position="1298"/>
        <end position="1340"/>
    </location>
</feature>
<keyword evidence="7" id="KW-1185">Reference proteome</keyword>
<feature type="compositionally biased region" description="Polar residues" evidence="4">
    <location>
        <begin position="551"/>
        <end position="560"/>
    </location>
</feature>
<dbReference type="InterPro" id="IPR004088">
    <property type="entry name" value="KH_dom_type_1"/>
</dbReference>
<evidence type="ECO:0000256" key="4">
    <source>
        <dbReference type="SAM" id="MobiDB-lite"/>
    </source>
</evidence>
<dbReference type="InterPro" id="IPR004087">
    <property type="entry name" value="KH_dom"/>
</dbReference>
<dbReference type="Pfam" id="PF00013">
    <property type="entry name" value="KH_1"/>
    <property type="match status" value="3"/>
</dbReference>
<feature type="compositionally biased region" description="Low complexity" evidence="4">
    <location>
        <begin position="972"/>
        <end position="984"/>
    </location>
</feature>
<dbReference type="Proteomes" id="UP000215127">
    <property type="component" value="Chromosome 5"/>
</dbReference>
<keyword evidence="2" id="KW-0694">RNA-binding</keyword>
<feature type="region of interest" description="Disordered" evidence="4">
    <location>
        <begin position="731"/>
        <end position="754"/>
    </location>
</feature>
<sequence length="1427" mass="153402">MAESMEIPFGFVLLIFLVAGIAGLIVGANLEQPTPKLKVTAMQESSAPKPTRASPATTTDAAHPYRRQLLAADAENERLRRQLREARDEATLAQASAREQAYNAAQVEVGQRKESSAWEARVEKWKVRAEGSEAKIAHFRMMTKMAETAKEMAEESKERAVNELRLREEKQRQEKRDVEEEVTKAESRVRMEGREELKRTLANFAAAQEKVKEVSAENGLLRERVAALEARPAAQVLEATVEEKEEQEDEEPEPPASPDAEGSHEAEAREEEGATEGPVSSPAEQELVESESESDVAGESGDVQAHRSEQLPPLPDSPKAEETSELSEAPAEAPGDQAHDEEEAAASPPPAEEADVVEQVEEVADSPDPPANDSAATDGDEQSNEPTSVERRELSPLNKELYSALEEAARSPPRAAHPEDVEQDIEPATEAPDDEDDPEEVRYSPPEAAEQHVLADEADELEDAPMADEETPLPDPSIEHGEESQALDLMDVDDATNGDPDDSIMSDSTDDGSQIEEFTDIYEHVEQDRDMVNNGATNHGFDVAQADDMLRQSTVPSSPHDSGRWIPGIDSPHSHTKHLDLDNDQDMDQSGGQDETEMHDQHMGDAADALDASGLPDLSRGVQGLSGMTPELYDFLKESAQASMQTSMQPYDFPKQQDAEMSDDDENMTWENVDVNSPAVSSPPEESYNIDIPSTDRDYHPAAARPMPAISQAPLPWAASKAPGSFLSSSSAISQGDWAPSKAPGSFLSSSSSAPVAKKHTPMIYTPEVYTVPPPVRTSSKLRPCGTCFGNVVEHDEGCETLKVQILIGGSGHDPLCKTCSKRQSTHAGMNCPLKTKIPADGFQIEGFIALTDCINGDCHAIENDPHLFDCFVAQIEQMTLLGGGHIETGKANEDVETESGPLKLKNDVSLRMLDQDTGSHKRQKAVHFAEPIEQGPAVVATPAPKPRSKPKANSIFFTPQKKPALKQPSTANANASNGRASASKLRTPGYYGASPAVQCERDDELVCPQPPPADRTLSRPSSTRQQQHTSSKHPPSHPQDPFSRSISTLHDITPPPAFTITDATMSAEDNSPVLDNGIDQLADKMGGLNADERPRTEEEYAQAQLTLRAIVTSKEAGVIIGKAGQNVADLRDKTGVRAGVSKVVPGVHDRVLTVTGALTGIADAYGLVADSLVKGAPQMGMGGVVGSPNTHPIRLLISHNQMGTIIGRQGLKIKQIQDASGVRMVAQKEMLPQSTERIVEVQGTPEGIQKSVWEIGKCLIDDEQRGYGTVLYSPAVRVQGGAPPAINGASPVGFGGGAPRSFARTGNGADFTSGAPASSYPPRRNGGSDAGPPPVVEDGEDIQTQNISIPADMVGCIIGRGGSKISEIRKSSGARISIAKAPHDESGERMFTITGGPSANEKALYLLYENLEAEKMRRSQIPEAQA</sequence>
<feature type="coiled-coil region" evidence="3">
    <location>
        <begin position="69"/>
        <end position="100"/>
    </location>
</feature>
<gene>
    <name evidence="6" type="ORF">ZT3D7_G5899</name>
</gene>
<feature type="compositionally biased region" description="Polar residues" evidence="4">
    <location>
        <begin position="42"/>
        <end position="60"/>
    </location>
</feature>
<evidence type="ECO:0000259" key="5">
    <source>
        <dbReference type="SMART" id="SM00322"/>
    </source>
</evidence>
<dbReference type="STRING" id="1276538.A0A1X7RTJ3"/>
<dbReference type="PANTHER" id="PTHR10288">
    <property type="entry name" value="KH DOMAIN CONTAINING RNA BINDING PROTEIN"/>
    <property type="match status" value="1"/>
</dbReference>
<feature type="region of interest" description="Disordered" evidence="4">
    <location>
        <begin position="227"/>
        <end position="519"/>
    </location>
</feature>
<feature type="compositionally biased region" description="Low complexity" evidence="4">
    <location>
        <begin position="740"/>
        <end position="754"/>
    </location>
</feature>